<sequence length="182" mass="20213">MDVAVVQVFLLLAVEFSLGQDPLPEGDMLVHLDKLSESEFRDETTGNPEVIFDEAWAVLPGKKRHIWVVFEIQIAPLGTYNIYAPDVEKVSRTEDSTRLKWGIEEEPPGCTVVLFLGIEDVADEQRDADVAEKQHEHRMAQMQNPDNRERLQAASSPHQRKAGGDVDAGRSNPGPPSSPDSV</sequence>
<feature type="region of interest" description="Disordered" evidence="1">
    <location>
        <begin position="126"/>
        <end position="182"/>
    </location>
</feature>
<reference evidence="3" key="1">
    <citation type="submission" date="2023-03" db="EMBL/GenBank/DDBJ databases">
        <title>Massive genome expansion in bonnet fungi (Mycena s.s.) driven by repeated elements and novel gene families across ecological guilds.</title>
        <authorList>
            <consortium name="Lawrence Berkeley National Laboratory"/>
            <person name="Harder C.B."/>
            <person name="Miyauchi S."/>
            <person name="Viragh M."/>
            <person name="Kuo A."/>
            <person name="Thoen E."/>
            <person name="Andreopoulos B."/>
            <person name="Lu D."/>
            <person name="Skrede I."/>
            <person name="Drula E."/>
            <person name="Henrissat B."/>
            <person name="Morin E."/>
            <person name="Kohler A."/>
            <person name="Barry K."/>
            <person name="LaButti K."/>
            <person name="Morin E."/>
            <person name="Salamov A."/>
            <person name="Lipzen A."/>
            <person name="Mereny Z."/>
            <person name="Hegedus B."/>
            <person name="Baldrian P."/>
            <person name="Stursova M."/>
            <person name="Weitz H."/>
            <person name="Taylor A."/>
            <person name="Grigoriev I.V."/>
            <person name="Nagy L.G."/>
            <person name="Martin F."/>
            <person name="Kauserud H."/>
        </authorList>
    </citation>
    <scope>NUCLEOTIDE SEQUENCE</scope>
    <source>
        <strain evidence="3">CBHHK067</strain>
    </source>
</reference>
<dbReference type="AlphaFoldDB" id="A0AAD7FVW9"/>
<dbReference type="Proteomes" id="UP001221757">
    <property type="component" value="Unassembled WGS sequence"/>
</dbReference>
<feature type="compositionally biased region" description="Pro residues" evidence="1">
    <location>
        <begin position="173"/>
        <end position="182"/>
    </location>
</feature>
<name>A0AAD7FVW9_MYCRO</name>
<evidence type="ECO:0000256" key="1">
    <source>
        <dbReference type="SAM" id="MobiDB-lite"/>
    </source>
</evidence>
<dbReference type="EMBL" id="JARKIE010000390">
    <property type="protein sequence ID" value="KAJ7645871.1"/>
    <property type="molecule type" value="Genomic_DNA"/>
</dbReference>
<keyword evidence="4" id="KW-1185">Reference proteome</keyword>
<protein>
    <submittedName>
        <fullName evidence="3">Uncharacterized protein</fullName>
    </submittedName>
</protein>
<evidence type="ECO:0000313" key="3">
    <source>
        <dbReference type="EMBL" id="KAJ7645871.1"/>
    </source>
</evidence>
<feature type="signal peptide" evidence="2">
    <location>
        <begin position="1"/>
        <end position="19"/>
    </location>
</feature>
<comment type="caution">
    <text evidence="3">The sequence shown here is derived from an EMBL/GenBank/DDBJ whole genome shotgun (WGS) entry which is preliminary data.</text>
</comment>
<organism evidence="3 4">
    <name type="scientific">Mycena rosella</name>
    <name type="common">Pink bonnet</name>
    <name type="synonym">Agaricus rosellus</name>
    <dbReference type="NCBI Taxonomy" id="1033263"/>
    <lineage>
        <taxon>Eukaryota</taxon>
        <taxon>Fungi</taxon>
        <taxon>Dikarya</taxon>
        <taxon>Basidiomycota</taxon>
        <taxon>Agaricomycotina</taxon>
        <taxon>Agaricomycetes</taxon>
        <taxon>Agaricomycetidae</taxon>
        <taxon>Agaricales</taxon>
        <taxon>Marasmiineae</taxon>
        <taxon>Mycenaceae</taxon>
        <taxon>Mycena</taxon>
    </lineage>
</organism>
<keyword evidence="2" id="KW-0732">Signal</keyword>
<proteinExistence type="predicted"/>
<gene>
    <name evidence="3" type="ORF">B0H17DRAFT_1148258</name>
</gene>
<evidence type="ECO:0000313" key="4">
    <source>
        <dbReference type="Proteomes" id="UP001221757"/>
    </source>
</evidence>
<evidence type="ECO:0000256" key="2">
    <source>
        <dbReference type="SAM" id="SignalP"/>
    </source>
</evidence>
<feature type="chain" id="PRO_5042140699" evidence="2">
    <location>
        <begin position="20"/>
        <end position="182"/>
    </location>
</feature>
<feature type="compositionally biased region" description="Basic and acidic residues" evidence="1">
    <location>
        <begin position="126"/>
        <end position="139"/>
    </location>
</feature>
<accession>A0AAD7FVW9</accession>